<proteinExistence type="predicted"/>
<dbReference type="EMBL" id="GBRH01233142">
    <property type="protein sequence ID" value="JAD64753.1"/>
    <property type="molecule type" value="Transcribed_RNA"/>
</dbReference>
<name>A0A0A9BRK3_ARUDO</name>
<sequence>MLRGLEFSAFSKASI</sequence>
<reference evidence="1" key="2">
    <citation type="journal article" date="2015" name="Data Brief">
        <title>Shoot transcriptome of the giant reed, Arundo donax.</title>
        <authorList>
            <person name="Barrero R.A."/>
            <person name="Guerrero F.D."/>
            <person name="Moolhuijzen P."/>
            <person name="Goolsby J.A."/>
            <person name="Tidwell J."/>
            <person name="Bellgard S.E."/>
            <person name="Bellgard M.I."/>
        </authorList>
    </citation>
    <scope>NUCLEOTIDE SEQUENCE</scope>
    <source>
        <tissue evidence="1">Shoot tissue taken approximately 20 cm above the soil surface</tissue>
    </source>
</reference>
<evidence type="ECO:0000313" key="1">
    <source>
        <dbReference type="EMBL" id="JAD64753.1"/>
    </source>
</evidence>
<reference evidence="1" key="1">
    <citation type="submission" date="2014-09" db="EMBL/GenBank/DDBJ databases">
        <authorList>
            <person name="Magalhaes I.L.F."/>
            <person name="Oliveira U."/>
            <person name="Santos F.R."/>
            <person name="Vidigal T.H.D.A."/>
            <person name="Brescovit A.D."/>
            <person name="Santos A.J."/>
        </authorList>
    </citation>
    <scope>NUCLEOTIDE SEQUENCE</scope>
    <source>
        <tissue evidence="1">Shoot tissue taken approximately 20 cm above the soil surface</tissue>
    </source>
</reference>
<organism evidence="1">
    <name type="scientific">Arundo donax</name>
    <name type="common">Giant reed</name>
    <name type="synonym">Donax arundinaceus</name>
    <dbReference type="NCBI Taxonomy" id="35708"/>
    <lineage>
        <taxon>Eukaryota</taxon>
        <taxon>Viridiplantae</taxon>
        <taxon>Streptophyta</taxon>
        <taxon>Embryophyta</taxon>
        <taxon>Tracheophyta</taxon>
        <taxon>Spermatophyta</taxon>
        <taxon>Magnoliopsida</taxon>
        <taxon>Liliopsida</taxon>
        <taxon>Poales</taxon>
        <taxon>Poaceae</taxon>
        <taxon>PACMAD clade</taxon>
        <taxon>Arundinoideae</taxon>
        <taxon>Arundineae</taxon>
        <taxon>Arundo</taxon>
    </lineage>
</organism>
<accession>A0A0A9BRK3</accession>
<protein>
    <submittedName>
        <fullName evidence="1">Uncharacterized protein</fullName>
    </submittedName>
</protein>